<evidence type="ECO:0000313" key="1">
    <source>
        <dbReference type="EMBL" id="RNA12132.1"/>
    </source>
</evidence>
<gene>
    <name evidence="1" type="ORF">BpHYR1_019785</name>
</gene>
<protein>
    <submittedName>
        <fullName evidence="1">Uncharacterized protein</fullName>
    </submittedName>
</protein>
<proteinExistence type="predicted"/>
<accession>A0A3M7QLH0</accession>
<organism evidence="1 2">
    <name type="scientific">Brachionus plicatilis</name>
    <name type="common">Marine rotifer</name>
    <name type="synonym">Brachionus muelleri</name>
    <dbReference type="NCBI Taxonomy" id="10195"/>
    <lineage>
        <taxon>Eukaryota</taxon>
        <taxon>Metazoa</taxon>
        <taxon>Spiralia</taxon>
        <taxon>Gnathifera</taxon>
        <taxon>Rotifera</taxon>
        <taxon>Eurotatoria</taxon>
        <taxon>Monogononta</taxon>
        <taxon>Pseudotrocha</taxon>
        <taxon>Ploima</taxon>
        <taxon>Brachionidae</taxon>
        <taxon>Brachionus</taxon>
    </lineage>
</organism>
<reference evidence="1 2" key="1">
    <citation type="journal article" date="2018" name="Sci. Rep.">
        <title>Genomic signatures of local adaptation to the degree of environmental predictability in rotifers.</title>
        <authorList>
            <person name="Franch-Gras L."/>
            <person name="Hahn C."/>
            <person name="Garcia-Roger E.M."/>
            <person name="Carmona M.J."/>
            <person name="Serra M."/>
            <person name="Gomez A."/>
        </authorList>
    </citation>
    <scope>NUCLEOTIDE SEQUENCE [LARGE SCALE GENOMIC DNA]</scope>
    <source>
        <strain evidence="1">HYR1</strain>
    </source>
</reference>
<sequence>MENENDEKNFLTNLHLLYKNYKPLSNKKKKKLKKDNWEDSPNIRIDCKWAAEAADRPLAADRQCTDCRNWASWGSRGWQSCLWGRATLCHWDLAATGRLAVVVASALTLSMADSATFESLSLDHPFLSFWRTQNRSLCSET</sequence>
<evidence type="ECO:0000313" key="2">
    <source>
        <dbReference type="Proteomes" id="UP000276133"/>
    </source>
</evidence>
<keyword evidence="2" id="KW-1185">Reference proteome</keyword>
<name>A0A3M7QLH0_BRAPC</name>
<comment type="caution">
    <text evidence="1">The sequence shown here is derived from an EMBL/GenBank/DDBJ whole genome shotgun (WGS) entry which is preliminary data.</text>
</comment>
<dbReference type="EMBL" id="REGN01005758">
    <property type="protein sequence ID" value="RNA12132.1"/>
    <property type="molecule type" value="Genomic_DNA"/>
</dbReference>
<dbReference type="AlphaFoldDB" id="A0A3M7QLH0"/>
<dbReference type="Proteomes" id="UP000276133">
    <property type="component" value="Unassembled WGS sequence"/>
</dbReference>